<dbReference type="EMBL" id="ABED02000025">
    <property type="protein sequence ID" value="EDP21735.1"/>
    <property type="molecule type" value="Genomic_DNA"/>
</dbReference>
<dbReference type="AlphaFoldDB" id="A8SB40"/>
<proteinExistence type="predicted"/>
<dbReference type="Gene3D" id="2.40.50.230">
    <property type="entry name" value="Gp5 N-terminal domain"/>
    <property type="match status" value="1"/>
</dbReference>
<reference evidence="1 2" key="1">
    <citation type="submission" date="2007-09" db="EMBL/GenBank/DDBJ databases">
        <title>Draft genome sequence of Faecalibacterium prausnitzii M21/2.</title>
        <authorList>
            <person name="Sudarsanam P."/>
            <person name="Ley R."/>
            <person name="Guruge J."/>
            <person name="Turnbaugh P.J."/>
            <person name="Mahowald M."/>
            <person name="Liep D."/>
            <person name="Gordon J."/>
        </authorList>
    </citation>
    <scope>NUCLEOTIDE SEQUENCE [LARGE SCALE GENOMIC DNA]</scope>
    <source>
        <strain evidence="1 2">M21/2</strain>
    </source>
</reference>
<name>A8SB40_9FIRM</name>
<accession>A8SB40</accession>
<sequence length="203" mass="21485">MDSNEIRVGKISSVDYPSGTVRVVYEDQDDAVTRPIPLLSFEYLMPEVDDMVLVLHLSNGTEAGIVIGRPWSDQRVPPENGKGLYRKDFHNKVGKAFLRFSEKDSETMTLHVKNLVIEAENVTAKAEKDIVLDATGNVTIKAAGKISAAAAGAFTAKGSSATIDAPTTSVTGSMTVAQDATASGISVAHHTHATPHGTSGPPL</sequence>
<gene>
    <name evidence="1" type="ORF">FAEPRAM212_01556</name>
</gene>
<dbReference type="HOGENOM" id="CLU_115783_0_0_9"/>
<evidence type="ECO:0000313" key="2">
    <source>
        <dbReference type="Proteomes" id="UP000005945"/>
    </source>
</evidence>
<dbReference type="GeneID" id="75069681"/>
<dbReference type="Proteomes" id="UP000005945">
    <property type="component" value="Unassembled WGS sequence"/>
</dbReference>
<dbReference type="RefSeq" id="WP_005923695.1">
    <property type="nucleotide sequence ID" value="NZ_DS483500.1"/>
</dbReference>
<dbReference type="InterPro" id="IPR037026">
    <property type="entry name" value="Vgr_OB-fold_dom_sf"/>
</dbReference>
<reference evidence="1 2" key="2">
    <citation type="submission" date="2007-09" db="EMBL/GenBank/DDBJ databases">
        <authorList>
            <person name="Fulton L."/>
            <person name="Clifton S."/>
            <person name="Fulton B."/>
            <person name="Xu J."/>
            <person name="Minx P."/>
            <person name="Pepin K.H."/>
            <person name="Johnson M."/>
            <person name="Thiruvilangam P."/>
            <person name="Bhonagiri V."/>
            <person name="Nash W.E."/>
            <person name="Mardis E.R."/>
            <person name="Wilson R.K."/>
        </authorList>
    </citation>
    <scope>NUCLEOTIDE SEQUENCE [LARGE SCALE GENOMIC DNA]</scope>
    <source>
        <strain evidence="1 2">M21/2</strain>
    </source>
</reference>
<protein>
    <submittedName>
        <fullName evidence="1">Phage baseplate assembly protein V</fullName>
    </submittedName>
</protein>
<comment type="caution">
    <text evidence="1">The sequence shown here is derived from an EMBL/GenBank/DDBJ whole genome shotgun (WGS) entry which is preliminary data.</text>
</comment>
<evidence type="ECO:0000313" key="1">
    <source>
        <dbReference type="EMBL" id="EDP21735.1"/>
    </source>
</evidence>
<organism evidence="1 2">
    <name type="scientific">Faecalibacterium prausnitzii M21/2</name>
    <dbReference type="NCBI Taxonomy" id="411485"/>
    <lineage>
        <taxon>Bacteria</taxon>
        <taxon>Bacillati</taxon>
        <taxon>Bacillota</taxon>
        <taxon>Clostridia</taxon>
        <taxon>Eubacteriales</taxon>
        <taxon>Oscillospiraceae</taxon>
        <taxon>Faecalibacterium</taxon>
    </lineage>
</organism>